<dbReference type="PRINTS" id="PR00502">
    <property type="entry name" value="NUDIXFAMILY"/>
</dbReference>
<name>A0A2T3W6M1_9DEIO</name>
<dbReference type="EMBL" id="PYSV01000012">
    <property type="protein sequence ID" value="PTA67393.1"/>
    <property type="molecule type" value="Genomic_DNA"/>
</dbReference>
<evidence type="ECO:0000313" key="6">
    <source>
        <dbReference type="Proteomes" id="UP000240317"/>
    </source>
</evidence>
<evidence type="ECO:0000256" key="2">
    <source>
        <dbReference type="ARBA" id="ARBA00022801"/>
    </source>
</evidence>
<evidence type="ECO:0000256" key="1">
    <source>
        <dbReference type="ARBA" id="ARBA00001946"/>
    </source>
</evidence>
<dbReference type="Gene3D" id="3.90.79.10">
    <property type="entry name" value="Nucleoside Triphosphate Pyrophosphohydrolase"/>
    <property type="match status" value="1"/>
</dbReference>
<dbReference type="Pfam" id="PF00293">
    <property type="entry name" value="NUDIX"/>
    <property type="match status" value="1"/>
</dbReference>
<dbReference type="InterPro" id="IPR020084">
    <property type="entry name" value="NUDIX_hydrolase_CS"/>
</dbReference>
<dbReference type="GO" id="GO:0016787">
    <property type="term" value="F:hydrolase activity"/>
    <property type="evidence" value="ECO:0007669"/>
    <property type="project" value="UniProtKB-KW"/>
</dbReference>
<dbReference type="PROSITE" id="PS00893">
    <property type="entry name" value="NUDIX_BOX"/>
    <property type="match status" value="1"/>
</dbReference>
<dbReference type="InterPro" id="IPR000086">
    <property type="entry name" value="NUDIX_hydrolase_dom"/>
</dbReference>
<keyword evidence="2 3" id="KW-0378">Hydrolase</keyword>
<dbReference type="PANTHER" id="PTHR43046">
    <property type="entry name" value="GDP-MANNOSE MANNOSYL HYDROLASE"/>
    <property type="match status" value="1"/>
</dbReference>
<proteinExistence type="inferred from homology"/>
<dbReference type="InterPro" id="IPR020476">
    <property type="entry name" value="Nudix_hydrolase"/>
</dbReference>
<sequence>MRGVERGLWSVGKNLLAGRQRRVGAGVAVLRGRDVLLIRRGDNGLWDVPGGGAQRNEAPETAARRELREETGLSAGPLTPLGVFAHRHTYPDGNVVDWDTHLFTAEFAGGDPRAQDDAAEARWWPLDALPGEASEATQAYFGALRSAS</sequence>
<dbReference type="SUPFAM" id="SSF55811">
    <property type="entry name" value="Nudix"/>
    <property type="match status" value="1"/>
</dbReference>
<feature type="domain" description="Nudix hydrolase" evidence="4">
    <location>
        <begin position="20"/>
        <end position="146"/>
    </location>
</feature>
<comment type="cofactor">
    <cofactor evidence="1">
        <name>Mg(2+)</name>
        <dbReference type="ChEBI" id="CHEBI:18420"/>
    </cofactor>
</comment>
<evidence type="ECO:0000313" key="5">
    <source>
        <dbReference type="EMBL" id="PTA67393.1"/>
    </source>
</evidence>
<dbReference type="PROSITE" id="PS51462">
    <property type="entry name" value="NUDIX"/>
    <property type="match status" value="1"/>
</dbReference>
<comment type="similarity">
    <text evidence="3">Belongs to the Nudix hydrolase family.</text>
</comment>
<dbReference type="AlphaFoldDB" id="A0A2T3W6M1"/>
<dbReference type="Proteomes" id="UP000240317">
    <property type="component" value="Unassembled WGS sequence"/>
</dbReference>
<dbReference type="InterPro" id="IPR015797">
    <property type="entry name" value="NUDIX_hydrolase-like_dom_sf"/>
</dbReference>
<dbReference type="PANTHER" id="PTHR43046:SF2">
    <property type="entry name" value="8-OXO-DGTP DIPHOSPHATASE-RELATED"/>
    <property type="match status" value="1"/>
</dbReference>
<evidence type="ECO:0000256" key="3">
    <source>
        <dbReference type="RuleBase" id="RU003476"/>
    </source>
</evidence>
<organism evidence="5 6">
    <name type="scientific">Deinococcus arcticus</name>
    <dbReference type="NCBI Taxonomy" id="2136176"/>
    <lineage>
        <taxon>Bacteria</taxon>
        <taxon>Thermotogati</taxon>
        <taxon>Deinococcota</taxon>
        <taxon>Deinococci</taxon>
        <taxon>Deinococcales</taxon>
        <taxon>Deinococcaceae</taxon>
        <taxon>Deinococcus</taxon>
    </lineage>
</organism>
<dbReference type="OrthoDB" id="9801098at2"/>
<comment type="caution">
    <text evidence="5">The sequence shown here is derived from an EMBL/GenBank/DDBJ whole genome shotgun (WGS) entry which is preliminary data.</text>
</comment>
<reference evidence="5 6" key="1">
    <citation type="submission" date="2018-03" db="EMBL/GenBank/DDBJ databases">
        <title>Draft genome of Deinococcus sp. OD32.</title>
        <authorList>
            <person name="Wang X.-P."/>
            <person name="Du Z.-J."/>
        </authorList>
    </citation>
    <scope>NUCLEOTIDE SEQUENCE [LARGE SCALE GENOMIC DNA]</scope>
    <source>
        <strain evidence="5 6">OD32</strain>
    </source>
</reference>
<accession>A0A2T3W6M1</accession>
<keyword evidence="6" id="KW-1185">Reference proteome</keyword>
<evidence type="ECO:0000259" key="4">
    <source>
        <dbReference type="PROSITE" id="PS51462"/>
    </source>
</evidence>
<protein>
    <submittedName>
        <fullName evidence="5">NUDIX domain-containing protein</fullName>
    </submittedName>
</protein>
<gene>
    <name evidence="5" type="ORF">C8263_12525</name>
</gene>